<dbReference type="InterPro" id="IPR036390">
    <property type="entry name" value="WH_DNA-bd_sf"/>
</dbReference>
<dbReference type="SUPFAM" id="SSF46785">
    <property type="entry name" value="Winged helix' DNA-binding domain"/>
    <property type="match status" value="1"/>
</dbReference>
<dbReference type="PANTHER" id="PTHR37318:SF1">
    <property type="entry name" value="BSL7504 PROTEIN"/>
    <property type="match status" value="1"/>
</dbReference>
<organism evidence="2 3">
    <name type="scientific">Dictyobacter kobayashii</name>
    <dbReference type="NCBI Taxonomy" id="2014872"/>
    <lineage>
        <taxon>Bacteria</taxon>
        <taxon>Bacillati</taxon>
        <taxon>Chloroflexota</taxon>
        <taxon>Ktedonobacteria</taxon>
        <taxon>Ktedonobacterales</taxon>
        <taxon>Dictyobacteraceae</taxon>
        <taxon>Dictyobacter</taxon>
    </lineage>
</organism>
<comment type="caution">
    <text evidence="2">The sequence shown here is derived from an EMBL/GenBank/DDBJ whole genome shotgun (WGS) entry which is preliminary data.</text>
</comment>
<dbReference type="Proteomes" id="UP000287188">
    <property type="component" value="Unassembled WGS sequence"/>
</dbReference>
<evidence type="ECO:0000313" key="3">
    <source>
        <dbReference type="Proteomes" id="UP000287188"/>
    </source>
</evidence>
<keyword evidence="3" id="KW-1185">Reference proteome</keyword>
<protein>
    <submittedName>
        <fullName evidence="2">Transcriptional regulator</fullName>
    </submittedName>
</protein>
<dbReference type="PANTHER" id="PTHR37318">
    <property type="entry name" value="BSL7504 PROTEIN"/>
    <property type="match status" value="1"/>
</dbReference>
<dbReference type="Gene3D" id="1.10.10.10">
    <property type="entry name" value="Winged helix-like DNA-binding domain superfamily/Winged helix DNA-binding domain"/>
    <property type="match status" value="1"/>
</dbReference>
<accession>A0A402AQ48</accession>
<proteinExistence type="predicted"/>
<dbReference type="Pfam" id="PF13601">
    <property type="entry name" value="HTH_34"/>
    <property type="match status" value="1"/>
</dbReference>
<gene>
    <name evidence="2" type="ORF">KDK_50470</name>
</gene>
<feature type="domain" description="Winged helix DNA-binding" evidence="1">
    <location>
        <begin position="34"/>
        <end position="110"/>
    </location>
</feature>
<dbReference type="EMBL" id="BIFS01000001">
    <property type="protein sequence ID" value="GCE21247.1"/>
    <property type="molecule type" value="Genomic_DNA"/>
</dbReference>
<evidence type="ECO:0000259" key="1">
    <source>
        <dbReference type="Pfam" id="PF13601"/>
    </source>
</evidence>
<name>A0A402AQ48_9CHLR</name>
<dbReference type="RefSeq" id="WP_126552788.1">
    <property type="nucleotide sequence ID" value="NZ_BIFS01000001.1"/>
</dbReference>
<dbReference type="AlphaFoldDB" id="A0A402AQ48"/>
<evidence type="ECO:0000313" key="2">
    <source>
        <dbReference type="EMBL" id="GCE21247.1"/>
    </source>
</evidence>
<reference evidence="3" key="1">
    <citation type="submission" date="2018-12" db="EMBL/GenBank/DDBJ databases">
        <title>Tengunoibacter tsumagoiensis gen. nov., sp. nov., Dictyobacter kobayashii sp. nov., D. alpinus sp. nov., and D. joshuensis sp. nov. and description of Dictyobacteraceae fam. nov. within the order Ktedonobacterales isolated from Tengu-no-mugimeshi.</title>
        <authorList>
            <person name="Wang C.M."/>
            <person name="Zheng Y."/>
            <person name="Sakai Y."/>
            <person name="Toyoda A."/>
            <person name="Minakuchi Y."/>
            <person name="Abe K."/>
            <person name="Yokota A."/>
            <person name="Yabe S."/>
        </authorList>
    </citation>
    <scope>NUCLEOTIDE SEQUENCE [LARGE SCALE GENOMIC DNA]</scope>
    <source>
        <strain evidence="3">Uno11</strain>
    </source>
</reference>
<dbReference type="InterPro" id="IPR036388">
    <property type="entry name" value="WH-like_DNA-bd_sf"/>
</dbReference>
<dbReference type="InterPro" id="IPR027395">
    <property type="entry name" value="WH_DNA-bd_dom"/>
</dbReference>
<dbReference type="OrthoDB" id="9800369at2"/>
<sequence>MSETEDKAISDPELLKTDLQPVHELDRIVHEPARLLILAVLSKVEEADFKFLGLSTGLTKGNLSRQATLLEEAGYISIRKYYKGKVPATSYRLTDAGKAAFSAYWQQMNALQQQIHP</sequence>